<feature type="non-terminal residue" evidence="2">
    <location>
        <position position="158"/>
    </location>
</feature>
<accession>A0A0F5FSY8</accession>
<feature type="region of interest" description="Disordered" evidence="1">
    <location>
        <begin position="84"/>
        <end position="109"/>
    </location>
</feature>
<name>A0A0F5FSY8_9HYPH</name>
<protein>
    <submittedName>
        <fullName evidence="2">Uncharacterized protein</fullName>
    </submittedName>
</protein>
<dbReference type="Proteomes" id="UP000033632">
    <property type="component" value="Unassembled WGS sequence"/>
</dbReference>
<feature type="non-terminal residue" evidence="2">
    <location>
        <position position="1"/>
    </location>
</feature>
<proteinExistence type="predicted"/>
<evidence type="ECO:0000313" key="2">
    <source>
        <dbReference type="EMBL" id="KKB11986.1"/>
    </source>
</evidence>
<gene>
    <name evidence="2" type="ORF">VE25_09805</name>
</gene>
<evidence type="ECO:0000256" key="1">
    <source>
        <dbReference type="SAM" id="MobiDB-lite"/>
    </source>
</evidence>
<dbReference type="PATRIC" id="fig|443610.3.peg.133"/>
<organism evidence="2 3">
    <name type="scientific">Devosia geojensis</name>
    <dbReference type="NCBI Taxonomy" id="443610"/>
    <lineage>
        <taxon>Bacteria</taxon>
        <taxon>Pseudomonadati</taxon>
        <taxon>Pseudomonadota</taxon>
        <taxon>Alphaproteobacteria</taxon>
        <taxon>Hyphomicrobiales</taxon>
        <taxon>Devosiaceae</taxon>
        <taxon>Devosia</taxon>
    </lineage>
</organism>
<dbReference type="AlphaFoldDB" id="A0A0F5FSY8"/>
<dbReference type="EMBL" id="JZEX01000102">
    <property type="protein sequence ID" value="KKB11986.1"/>
    <property type="molecule type" value="Genomic_DNA"/>
</dbReference>
<sequence length="158" mass="15887">RGTLAAVGCDGGAVAEGPSCVRMSIRRGTGRAWSGTCEAGAVRLSWRVPWAHSVATGGLGSWGAGGGGMWEVGRVSKTGVWEVDGGSGRHQREGGMEGGRGAGVAPRGEEPGAEWRGLGYRRATVAGVVGGDDDSRAGNDGGARAVEQTDEHVCAVVG</sequence>
<keyword evidence="3" id="KW-1185">Reference proteome</keyword>
<comment type="caution">
    <text evidence="2">The sequence shown here is derived from an EMBL/GenBank/DDBJ whole genome shotgun (WGS) entry which is preliminary data.</text>
</comment>
<reference evidence="2 3" key="1">
    <citation type="submission" date="2015-03" db="EMBL/GenBank/DDBJ databases">
        <authorList>
            <person name="Hassan Y.I."/>
            <person name="Lepp D."/>
            <person name="Li X.-Z."/>
            <person name="Zhou T."/>
        </authorList>
    </citation>
    <scope>NUCLEOTIDE SEQUENCE [LARGE SCALE GENOMIC DNA]</scope>
    <source>
        <strain evidence="2 3">BD-c194</strain>
    </source>
</reference>
<evidence type="ECO:0000313" key="3">
    <source>
        <dbReference type="Proteomes" id="UP000033632"/>
    </source>
</evidence>